<accession>A0AAW9SRZ0</accession>
<dbReference type="GO" id="GO:0036440">
    <property type="term" value="F:citrate synthase activity"/>
    <property type="evidence" value="ECO:0007669"/>
    <property type="project" value="UniProtKB-EC"/>
</dbReference>
<dbReference type="RefSeq" id="WP_347168553.1">
    <property type="nucleotide sequence ID" value="NZ_JBDNCH010000004.1"/>
</dbReference>
<dbReference type="InterPro" id="IPR016142">
    <property type="entry name" value="Citrate_synth-like_lrg_a-sub"/>
</dbReference>
<reference evidence="6 7" key="1">
    <citation type="submission" date="2024-05" db="EMBL/GenBank/DDBJ databases">
        <title>Genome sequence of Ponticoccus litoralis KCCM 90028.</title>
        <authorList>
            <person name="Kim J.M."/>
            <person name="Lee J.K."/>
            <person name="Choi B.J."/>
            <person name="Bayburt H."/>
            <person name="Baek J.H."/>
            <person name="Jeon C.O."/>
        </authorList>
    </citation>
    <scope>NUCLEOTIDE SEQUENCE [LARGE SCALE GENOMIC DNA]</scope>
    <source>
        <strain evidence="6 7">KCCM 90028</strain>
    </source>
</reference>
<dbReference type="PROSITE" id="PS00480">
    <property type="entry name" value="CITRATE_SYNTHASE"/>
    <property type="match status" value="1"/>
</dbReference>
<name>A0AAW9SRZ0_9RHOB</name>
<dbReference type="GO" id="GO:0006099">
    <property type="term" value="P:tricarboxylic acid cycle"/>
    <property type="evidence" value="ECO:0007669"/>
    <property type="project" value="TreeGrafter"/>
</dbReference>
<evidence type="ECO:0000313" key="6">
    <source>
        <dbReference type="EMBL" id="MEN9063477.1"/>
    </source>
</evidence>
<keyword evidence="4 5" id="KW-0808">Transferase</keyword>
<comment type="pathway">
    <text evidence="1">Carbohydrate metabolism; tricarboxylic acid cycle; isocitrate from oxaloacetate: step 1/2.</text>
</comment>
<keyword evidence="7" id="KW-1185">Reference proteome</keyword>
<proteinExistence type="inferred from homology"/>
<evidence type="ECO:0000313" key="7">
    <source>
        <dbReference type="Proteomes" id="UP001428774"/>
    </source>
</evidence>
<dbReference type="EMBL" id="JBDNCH010000004">
    <property type="protein sequence ID" value="MEN9063477.1"/>
    <property type="molecule type" value="Genomic_DNA"/>
</dbReference>
<dbReference type="CDD" id="cd06100">
    <property type="entry name" value="CCL_ACL-C"/>
    <property type="match status" value="1"/>
</dbReference>
<dbReference type="Gene3D" id="1.10.230.10">
    <property type="entry name" value="Cytochrome P450-Terp, domain 2"/>
    <property type="match status" value="1"/>
</dbReference>
<protein>
    <recommendedName>
        <fullName evidence="3">citrate synthase (unknown stereospecificity)</fullName>
        <ecNumber evidence="3">2.3.3.16</ecNumber>
    </recommendedName>
</protein>
<dbReference type="InterPro" id="IPR016143">
    <property type="entry name" value="Citrate_synth-like_sm_a-sub"/>
</dbReference>
<dbReference type="PANTHER" id="PTHR11739">
    <property type="entry name" value="CITRATE SYNTHASE"/>
    <property type="match status" value="1"/>
</dbReference>
<gene>
    <name evidence="6" type="ORF">ABFB10_23205</name>
</gene>
<evidence type="ECO:0000256" key="4">
    <source>
        <dbReference type="ARBA" id="ARBA00022679"/>
    </source>
</evidence>
<evidence type="ECO:0000256" key="2">
    <source>
        <dbReference type="ARBA" id="ARBA00010566"/>
    </source>
</evidence>
<dbReference type="InterPro" id="IPR036969">
    <property type="entry name" value="Citrate_synthase_sf"/>
</dbReference>
<evidence type="ECO:0000256" key="3">
    <source>
        <dbReference type="ARBA" id="ARBA00012972"/>
    </source>
</evidence>
<dbReference type="Proteomes" id="UP001428774">
    <property type="component" value="Unassembled WGS sequence"/>
</dbReference>
<dbReference type="GO" id="GO:0005829">
    <property type="term" value="C:cytosol"/>
    <property type="evidence" value="ECO:0007669"/>
    <property type="project" value="TreeGrafter"/>
</dbReference>
<comment type="similarity">
    <text evidence="2 5">Belongs to the citrate synthase family.</text>
</comment>
<sequence>MKSSPSFWVTSVSGVTSDDIIIRGYPMQELVGTVPFTAIAYLLVRGDLPTPGQARMMDVLCCSILDYGLQKSGTLAARSIVSVNPRMSAGLSAAMLGAGEFAVSPEPTGRFIEESYAAFKASGESIETFAAQYVDALRAAKKRVPGFGHPVFRGVDPRAEKLKTIAIEAGIWGEKNEWYEAVHRAFQKAANKPDFVMNDVGMLAGIMAQMGFTPAEMEGLALMSTMPGLIAHVSEEIQSGAINRLVAAENTECQVEKRDLKTDLAAAGWA</sequence>
<dbReference type="Gene3D" id="1.10.580.10">
    <property type="entry name" value="Citrate Synthase, domain 1"/>
    <property type="match status" value="2"/>
</dbReference>
<evidence type="ECO:0000256" key="1">
    <source>
        <dbReference type="ARBA" id="ARBA00004751"/>
    </source>
</evidence>
<dbReference type="NCBIfam" id="NF004869">
    <property type="entry name" value="PRK06224.1-6"/>
    <property type="match status" value="1"/>
</dbReference>
<evidence type="ECO:0000256" key="5">
    <source>
        <dbReference type="RuleBase" id="RU003406"/>
    </source>
</evidence>
<dbReference type="PANTHER" id="PTHR11739:SF4">
    <property type="entry name" value="CITRATE SYNTHASE, PEROXISOMAL"/>
    <property type="match status" value="1"/>
</dbReference>
<dbReference type="Pfam" id="PF00285">
    <property type="entry name" value="Citrate_synt"/>
    <property type="match status" value="1"/>
</dbReference>
<dbReference type="AlphaFoldDB" id="A0AAW9SRZ0"/>
<dbReference type="InterPro" id="IPR019810">
    <property type="entry name" value="Citrate_synthase_AS"/>
</dbReference>
<dbReference type="GO" id="GO:0005975">
    <property type="term" value="P:carbohydrate metabolic process"/>
    <property type="evidence" value="ECO:0007669"/>
    <property type="project" value="TreeGrafter"/>
</dbReference>
<dbReference type="EC" id="2.3.3.16" evidence="3"/>
<dbReference type="GO" id="GO:0016829">
    <property type="term" value="F:lyase activity"/>
    <property type="evidence" value="ECO:0007669"/>
    <property type="project" value="UniProtKB-KW"/>
</dbReference>
<keyword evidence="6" id="KW-0456">Lyase</keyword>
<organism evidence="6 7">
    <name type="scientific">Ponticoccus litoralis</name>
    <dbReference type="NCBI Taxonomy" id="422297"/>
    <lineage>
        <taxon>Bacteria</taxon>
        <taxon>Pseudomonadati</taxon>
        <taxon>Pseudomonadota</taxon>
        <taxon>Alphaproteobacteria</taxon>
        <taxon>Rhodobacterales</taxon>
        <taxon>Roseobacteraceae</taxon>
        <taxon>Ponticoccus</taxon>
    </lineage>
</organism>
<dbReference type="SUPFAM" id="SSF48256">
    <property type="entry name" value="Citrate synthase"/>
    <property type="match status" value="1"/>
</dbReference>
<dbReference type="InterPro" id="IPR002020">
    <property type="entry name" value="Citrate_synthase"/>
</dbReference>
<comment type="caution">
    <text evidence="6">The sequence shown here is derived from an EMBL/GenBank/DDBJ whole genome shotgun (WGS) entry which is preliminary data.</text>
</comment>